<dbReference type="Gene3D" id="3.30.530.20">
    <property type="match status" value="1"/>
</dbReference>
<dbReference type="SUPFAM" id="SSF55961">
    <property type="entry name" value="Bet v1-like"/>
    <property type="match status" value="1"/>
</dbReference>
<comment type="caution">
    <text evidence="2">The sequence shown here is derived from an EMBL/GenBank/DDBJ whole genome shotgun (WGS) entry which is preliminary data.</text>
</comment>
<dbReference type="Pfam" id="PF10604">
    <property type="entry name" value="Polyketide_cyc2"/>
    <property type="match status" value="1"/>
</dbReference>
<feature type="compositionally biased region" description="Polar residues" evidence="1">
    <location>
        <begin position="216"/>
        <end position="229"/>
    </location>
</feature>
<protein>
    <recommendedName>
        <fullName evidence="4">SRPBCC family protein</fullName>
    </recommendedName>
</protein>
<keyword evidence="3" id="KW-1185">Reference proteome</keyword>
<dbReference type="EMBL" id="BAABKZ010000005">
    <property type="protein sequence ID" value="GAA5100417.1"/>
    <property type="molecule type" value="Genomic_DNA"/>
</dbReference>
<dbReference type="Proteomes" id="UP001501407">
    <property type="component" value="Unassembled WGS sequence"/>
</dbReference>
<dbReference type="InterPro" id="IPR019587">
    <property type="entry name" value="Polyketide_cyclase/dehydratase"/>
</dbReference>
<feature type="compositionally biased region" description="Low complexity" evidence="1">
    <location>
        <begin position="314"/>
        <end position="353"/>
    </location>
</feature>
<feature type="region of interest" description="Disordered" evidence="1">
    <location>
        <begin position="152"/>
        <end position="353"/>
    </location>
</feature>
<sequence>MEGESMSRNVRVLHCAPEDVFEVLSDGWLYPSWVVGASRMREVDETWPMAGAELHHSFGVWPALIDDKTVVEEFIPSRMMVMRARGWPIGEARVTIDVKPRGHECVVRIQEEAIAGPGRFVPPQLLDIPLHWRNNETLHRLAYLAEGRAADRREATTAEKEMTGTGEQSASDAEAGRGNAASASTDPADAGKLQGDQLTDAASGGDRTEDAMSEGSPESETAAVTSTDGVEQADASGQPVSLEDSWNPLAGAGESEPVTSPTEGAGEPGAGGTQAGDADLDDAVTSVRAVESEGGASPAENAHESEDGAENVDASSSATGAASGGASADEASVTAAKPPRTRAKPAATEAPST</sequence>
<name>A0ABP9MVN2_9MICO</name>
<evidence type="ECO:0000256" key="1">
    <source>
        <dbReference type="SAM" id="MobiDB-lite"/>
    </source>
</evidence>
<proteinExistence type="predicted"/>
<organism evidence="2 3">
    <name type="scientific">Microbacterium yannicii</name>
    <dbReference type="NCBI Taxonomy" id="671622"/>
    <lineage>
        <taxon>Bacteria</taxon>
        <taxon>Bacillati</taxon>
        <taxon>Actinomycetota</taxon>
        <taxon>Actinomycetes</taxon>
        <taxon>Micrococcales</taxon>
        <taxon>Microbacteriaceae</taxon>
        <taxon>Microbacterium</taxon>
    </lineage>
</organism>
<evidence type="ECO:0000313" key="2">
    <source>
        <dbReference type="EMBL" id="GAA5100417.1"/>
    </source>
</evidence>
<dbReference type="CDD" id="cd07812">
    <property type="entry name" value="SRPBCC"/>
    <property type="match status" value="1"/>
</dbReference>
<accession>A0ABP9MVN2</accession>
<gene>
    <name evidence="2" type="ORF">GCM10025760_37730</name>
</gene>
<feature type="compositionally biased region" description="Basic and acidic residues" evidence="1">
    <location>
        <begin position="152"/>
        <end position="162"/>
    </location>
</feature>
<reference evidence="3" key="1">
    <citation type="journal article" date="2019" name="Int. J. Syst. Evol. Microbiol.">
        <title>The Global Catalogue of Microorganisms (GCM) 10K type strain sequencing project: providing services to taxonomists for standard genome sequencing and annotation.</title>
        <authorList>
            <consortium name="The Broad Institute Genomics Platform"/>
            <consortium name="The Broad Institute Genome Sequencing Center for Infectious Disease"/>
            <person name="Wu L."/>
            <person name="Ma J."/>
        </authorList>
    </citation>
    <scope>NUCLEOTIDE SEQUENCE [LARGE SCALE GENOMIC DNA]</scope>
    <source>
        <strain evidence="3">JCM 18959</strain>
    </source>
</reference>
<evidence type="ECO:0000313" key="3">
    <source>
        <dbReference type="Proteomes" id="UP001501407"/>
    </source>
</evidence>
<dbReference type="InterPro" id="IPR023393">
    <property type="entry name" value="START-like_dom_sf"/>
</dbReference>
<evidence type="ECO:0008006" key="4">
    <source>
        <dbReference type="Google" id="ProtNLM"/>
    </source>
</evidence>